<reference evidence="1" key="1">
    <citation type="journal article" date="2021" name="Arch. Microbiol.">
        <title>Methyloradius palustris gen. nov., sp. nov., a methanol-oxidizing bacterium isolated from snow.</title>
        <authorList>
            <person name="Miyadera T."/>
            <person name="Kojima H."/>
            <person name="Fukui M."/>
        </authorList>
    </citation>
    <scope>NUCLEOTIDE SEQUENCE</scope>
    <source>
        <strain evidence="1">Zm11</strain>
    </source>
</reference>
<organism evidence="1 2">
    <name type="scientific">Methyloradius palustris</name>
    <dbReference type="NCBI Taxonomy" id="2778876"/>
    <lineage>
        <taxon>Bacteria</taxon>
        <taxon>Pseudomonadati</taxon>
        <taxon>Pseudomonadota</taxon>
        <taxon>Betaproteobacteria</taxon>
        <taxon>Nitrosomonadales</taxon>
        <taxon>Methylophilaceae</taxon>
        <taxon>Methyloradius</taxon>
    </lineage>
</organism>
<dbReference type="InterPro" id="IPR007434">
    <property type="entry name" value="FemAB-like"/>
</dbReference>
<dbReference type="Pfam" id="PF04339">
    <property type="entry name" value="FemAB_like"/>
    <property type="match status" value="1"/>
</dbReference>
<dbReference type="SUPFAM" id="SSF55729">
    <property type="entry name" value="Acyl-CoA N-acyltransferases (Nat)"/>
    <property type="match status" value="1"/>
</dbReference>
<evidence type="ECO:0008006" key="3">
    <source>
        <dbReference type="Google" id="ProtNLM"/>
    </source>
</evidence>
<evidence type="ECO:0000313" key="1">
    <source>
        <dbReference type="EMBL" id="BCM26133.1"/>
    </source>
</evidence>
<dbReference type="Proteomes" id="UP000826722">
    <property type="component" value="Chromosome"/>
</dbReference>
<proteinExistence type="predicted"/>
<sequence length="396" mass="45357">MQIAIPSTNDAVAELTALYSTERTFTAAKYEEAVWDRLLPGDAESYRYHLAFEMAKVEGFKTGYVAVKRSGVIVCLVPYFFTDYSLDSTVQGPLKRGSTWLKNRAPGLFNKLFKLKLLCVGSAVTDSAKLGMAKDYTFDPEIIIALNSELDLVAEREGASIIAFKDVLESDATLLEPPLKQAGFSKIENMPVAHNLIAFKNFDEYLGTLSYSTRKDFRRKLRVKSQITIEEYNGTPPDLEEIYQLYLNCYERSELKFEKLTLEFFESIAALMPFNCRYVLYRAQGKLIGFNLLLHRDGVLLDKYIGLDYELCRQYNLYFLSWAHNIEMCIRDGFHTYQSGQAAYETKIRLGSKLEQTYIFFRHRNQLINPALKLIANTLAYANFDDAIKKQQAQPE</sequence>
<dbReference type="EMBL" id="AP024110">
    <property type="protein sequence ID" value="BCM26133.1"/>
    <property type="molecule type" value="Genomic_DNA"/>
</dbReference>
<dbReference type="KEGG" id="mpau:ZMTM_23920"/>
<keyword evidence="2" id="KW-1185">Reference proteome</keyword>
<dbReference type="RefSeq" id="WP_221764152.1">
    <property type="nucleotide sequence ID" value="NZ_AP024110.1"/>
</dbReference>
<dbReference type="InterPro" id="IPR016181">
    <property type="entry name" value="Acyl_CoA_acyltransferase"/>
</dbReference>
<gene>
    <name evidence="1" type="ORF">ZMTM_23920</name>
</gene>
<name>A0A8D5GEV2_9PROT</name>
<evidence type="ECO:0000313" key="2">
    <source>
        <dbReference type="Proteomes" id="UP000826722"/>
    </source>
</evidence>
<dbReference type="Gene3D" id="3.40.630.30">
    <property type="match status" value="1"/>
</dbReference>
<protein>
    <recommendedName>
        <fullName evidence="3">BioF2-like acetyltransferase domain-containing protein</fullName>
    </recommendedName>
</protein>
<dbReference type="AlphaFoldDB" id="A0A8D5GEV2"/>
<accession>A0A8D5GEV2</accession>